<keyword evidence="3" id="KW-1185">Reference proteome</keyword>
<dbReference type="EMBL" id="AP019769">
    <property type="protein sequence ID" value="BBL45205.1"/>
    <property type="molecule type" value="Genomic_DNA"/>
</dbReference>
<dbReference type="KEGG" id="naer:MJ1_0025"/>
<evidence type="ECO:0000256" key="1">
    <source>
        <dbReference type="SAM" id="MobiDB-lite"/>
    </source>
</evidence>
<evidence type="ECO:0000313" key="2">
    <source>
        <dbReference type="EMBL" id="BBL45205.1"/>
    </source>
</evidence>
<feature type="compositionally biased region" description="Acidic residues" evidence="1">
    <location>
        <begin position="18"/>
        <end position="41"/>
    </location>
</feature>
<dbReference type="RefSeq" id="WP_258393247.1">
    <property type="nucleotide sequence ID" value="NZ_AP019769.1"/>
</dbReference>
<organism evidence="2 3">
    <name type="scientific">Nanobdella aerobiophila</name>
    <dbReference type="NCBI Taxonomy" id="2586965"/>
    <lineage>
        <taxon>Archaea</taxon>
        <taxon>Nanobdellota</taxon>
        <taxon>Nanobdellia</taxon>
        <taxon>Nanobdellales</taxon>
        <taxon>Nanobdellaceae</taxon>
        <taxon>Nanobdella</taxon>
    </lineage>
</organism>
<dbReference type="Proteomes" id="UP001055553">
    <property type="component" value="Chromosome"/>
</dbReference>
<proteinExistence type="predicted"/>
<feature type="region of interest" description="Disordered" evidence="1">
    <location>
        <begin position="14"/>
        <end position="41"/>
    </location>
</feature>
<protein>
    <submittedName>
        <fullName evidence="2">Uncharacterized protein</fullName>
    </submittedName>
</protein>
<reference evidence="3" key="1">
    <citation type="journal article" date="2022" name="Int. J. Syst. Evol. Microbiol.">
        <title>Nanobdella aerobiophila gen. nov., sp. nov., a thermoacidophilic, obligate ectosymbiotic archaeon, and proposal of Nanobdellaceae fam. nov., Nanobdellales ord. nov. and Nanobdellia class. nov.</title>
        <authorList>
            <person name="Kato S."/>
            <person name="Ogasawara A."/>
            <person name="Itoh T."/>
            <person name="Sakai H.D."/>
            <person name="Shimizu M."/>
            <person name="Yuki M."/>
            <person name="Kaneko M."/>
            <person name="Takashina T."/>
            <person name="Ohkuma M."/>
        </authorList>
    </citation>
    <scope>NUCLEOTIDE SEQUENCE [LARGE SCALE GENOMIC DNA]</scope>
    <source>
        <strain evidence="3">MJ1</strain>
    </source>
</reference>
<dbReference type="AlphaFoldDB" id="A0A915WSD6"/>
<accession>A0A915WSD6</accession>
<gene>
    <name evidence="2" type="ORF">MJ1_0025</name>
</gene>
<sequence length="41" mass="5144">MDWDALEKKEMRYRMKADEDEDDEDLELDEGEFGDWEDEEW</sequence>
<dbReference type="GeneID" id="74567977"/>
<name>A0A915WSD6_9ARCH</name>
<evidence type="ECO:0000313" key="3">
    <source>
        <dbReference type="Proteomes" id="UP001055553"/>
    </source>
</evidence>